<sequence length="258" mass="28773">MVYFVGAGPGAKDLITVRGLELIKSADIVIYAGSLVNPELLNDCREDCKIYNSAFMTLKEVIETMEEAEHKQQMTVRLHTGDPCLYGAIREQIDMLKERKIPYEICPGVSSFCGAAAALSAEYTLPGISQSVIITRMEGRTSVPEKESIEAFAAHQATMVIFLSAGMLLELQQRLLAGGYPEDTKAAIVYKATWPEEKVCFCKLKELAKTAEEENIKKTALIVIGEVLGDVYEYSRLYDECFTTEYRKGRMLDENQPD</sequence>
<feature type="domain" description="Tetrapyrrole methylase" evidence="7">
    <location>
        <begin position="1"/>
        <end position="208"/>
    </location>
</feature>
<dbReference type="InterPro" id="IPR014776">
    <property type="entry name" value="4pyrrole_Mease_sub2"/>
</dbReference>
<dbReference type="GO" id="GO:0032259">
    <property type="term" value="P:methylation"/>
    <property type="evidence" value="ECO:0007669"/>
    <property type="project" value="UniProtKB-KW"/>
</dbReference>
<dbReference type="InterPro" id="IPR000878">
    <property type="entry name" value="4pyrrol_Mease"/>
</dbReference>
<keyword evidence="9" id="KW-1185">Reference proteome</keyword>
<evidence type="ECO:0000256" key="3">
    <source>
        <dbReference type="ARBA" id="ARBA00022573"/>
    </source>
</evidence>
<comment type="caution">
    <text evidence="8">The sequence shown here is derived from an EMBL/GenBank/DDBJ whole genome shotgun (WGS) entry which is preliminary data.</text>
</comment>
<organism evidence="8 9">
    <name type="scientific">Mobilisporobacter senegalensis</name>
    <dbReference type="NCBI Taxonomy" id="1329262"/>
    <lineage>
        <taxon>Bacteria</taxon>
        <taxon>Bacillati</taxon>
        <taxon>Bacillota</taxon>
        <taxon>Clostridia</taxon>
        <taxon>Lachnospirales</taxon>
        <taxon>Lachnospiraceae</taxon>
        <taxon>Mobilisporobacter</taxon>
    </lineage>
</organism>
<dbReference type="GO" id="GO:0009236">
    <property type="term" value="P:cobalamin biosynthetic process"/>
    <property type="evidence" value="ECO:0007669"/>
    <property type="project" value="UniProtKB-UniPathway"/>
</dbReference>
<evidence type="ECO:0000256" key="6">
    <source>
        <dbReference type="ARBA" id="ARBA00022691"/>
    </source>
</evidence>
<comment type="similarity">
    <text evidence="2">Belongs to the precorrin methyltransferase family.</text>
</comment>
<dbReference type="Proteomes" id="UP000273083">
    <property type="component" value="Unassembled WGS sequence"/>
</dbReference>
<dbReference type="PANTHER" id="PTHR45790">
    <property type="entry name" value="SIROHEME SYNTHASE-RELATED"/>
    <property type="match status" value="1"/>
</dbReference>
<dbReference type="InterPro" id="IPR035996">
    <property type="entry name" value="4pyrrol_Methylase_sf"/>
</dbReference>
<protein>
    <submittedName>
        <fullName evidence="8">Cobalt-precorrin 4 C11-methyltransferase</fullName>
    </submittedName>
</protein>
<gene>
    <name evidence="8" type="ORF">EDD66_105261</name>
</gene>
<evidence type="ECO:0000256" key="2">
    <source>
        <dbReference type="ARBA" id="ARBA00005879"/>
    </source>
</evidence>
<dbReference type="OrthoDB" id="9815856at2"/>
<dbReference type="InterPro" id="IPR006362">
    <property type="entry name" value="Cbl_synth_CobM/CibF"/>
</dbReference>
<keyword evidence="4 8" id="KW-0489">Methyltransferase</keyword>
<dbReference type="CDD" id="cd11641">
    <property type="entry name" value="Precorrin-4_C11-MT"/>
    <property type="match status" value="1"/>
</dbReference>
<dbReference type="Gene3D" id="3.30.950.10">
    <property type="entry name" value="Methyltransferase, Cobalt-precorrin-4 Transmethylase, Domain 2"/>
    <property type="match status" value="1"/>
</dbReference>
<dbReference type="Pfam" id="PF00590">
    <property type="entry name" value="TP_methylase"/>
    <property type="match status" value="1"/>
</dbReference>
<dbReference type="InterPro" id="IPR003043">
    <property type="entry name" value="Uropor_MeTrfase_CS"/>
</dbReference>
<dbReference type="EMBL" id="RJVG01000005">
    <property type="protein sequence ID" value="ROR28320.1"/>
    <property type="molecule type" value="Genomic_DNA"/>
</dbReference>
<evidence type="ECO:0000256" key="5">
    <source>
        <dbReference type="ARBA" id="ARBA00022679"/>
    </source>
</evidence>
<comment type="pathway">
    <text evidence="1">Cofactor biosynthesis; adenosylcobalamin biosynthesis.</text>
</comment>
<dbReference type="RefSeq" id="WP_123609491.1">
    <property type="nucleotide sequence ID" value="NZ_RJVG01000005.1"/>
</dbReference>
<keyword evidence="3" id="KW-0169">Cobalamin biosynthesis</keyword>
<accession>A0A3N1XNQ5</accession>
<evidence type="ECO:0000259" key="7">
    <source>
        <dbReference type="Pfam" id="PF00590"/>
    </source>
</evidence>
<keyword evidence="6" id="KW-0949">S-adenosyl-L-methionine</keyword>
<evidence type="ECO:0000313" key="8">
    <source>
        <dbReference type="EMBL" id="ROR28320.1"/>
    </source>
</evidence>
<dbReference type="PROSITE" id="PS00839">
    <property type="entry name" value="SUMT_1"/>
    <property type="match status" value="1"/>
</dbReference>
<evidence type="ECO:0000256" key="4">
    <source>
        <dbReference type="ARBA" id="ARBA00022603"/>
    </source>
</evidence>
<dbReference type="Gene3D" id="3.40.1010.10">
    <property type="entry name" value="Cobalt-precorrin-4 Transmethylase, Domain 1"/>
    <property type="match status" value="1"/>
</dbReference>
<dbReference type="GO" id="GO:0046026">
    <property type="term" value="F:precorrin-4 C11-methyltransferase activity"/>
    <property type="evidence" value="ECO:0007669"/>
    <property type="project" value="InterPro"/>
</dbReference>
<evidence type="ECO:0000313" key="9">
    <source>
        <dbReference type="Proteomes" id="UP000273083"/>
    </source>
</evidence>
<reference evidence="8 9" key="1">
    <citation type="submission" date="2018-11" db="EMBL/GenBank/DDBJ databases">
        <title>Genomic Encyclopedia of Type Strains, Phase IV (KMG-IV): sequencing the most valuable type-strain genomes for metagenomic binning, comparative biology and taxonomic classification.</title>
        <authorList>
            <person name="Goeker M."/>
        </authorList>
    </citation>
    <scope>NUCLEOTIDE SEQUENCE [LARGE SCALE GENOMIC DNA]</scope>
    <source>
        <strain evidence="8 9">DSM 26537</strain>
    </source>
</reference>
<evidence type="ECO:0000256" key="1">
    <source>
        <dbReference type="ARBA" id="ARBA00004953"/>
    </source>
</evidence>
<dbReference type="PANTHER" id="PTHR45790:SF4">
    <property type="entry name" value="COBALT-PRECORRIN-4 C(11)-METHYLTRANSFERASE"/>
    <property type="match status" value="1"/>
</dbReference>
<dbReference type="AlphaFoldDB" id="A0A3N1XNQ5"/>
<name>A0A3N1XNQ5_9FIRM</name>
<dbReference type="UniPathway" id="UPA00148"/>
<keyword evidence="5 8" id="KW-0808">Transferase</keyword>
<proteinExistence type="inferred from homology"/>
<dbReference type="InterPro" id="IPR050161">
    <property type="entry name" value="Siro_Cobalamin_biosynth"/>
</dbReference>
<dbReference type="NCBIfam" id="TIGR01465">
    <property type="entry name" value="cobM_cbiF"/>
    <property type="match status" value="1"/>
</dbReference>
<dbReference type="SUPFAM" id="SSF53790">
    <property type="entry name" value="Tetrapyrrole methylase"/>
    <property type="match status" value="1"/>
</dbReference>
<dbReference type="InterPro" id="IPR014777">
    <property type="entry name" value="4pyrrole_Mease_sub1"/>
</dbReference>